<evidence type="ECO:0000256" key="1">
    <source>
        <dbReference type="ARBA" id="ARBA00004240"/>
    </source>
</evidence>
<evidence type="ECO:0000259" key="11">
    <source>
        <dbReference type="Pfam" id="PF08492"/>
    </source>
</evidence>
<dbReference type="Proteomes" id="UP000054565">
    <property type="component" value="Unassembled WGS sequence"/>
</dbReference>
<dbReference type="Pfam" id="PF17004">
    <property type="entry name" value="SRP_TPR_like"/>
    <property type="match status" value="1"/>
</dbReference>
<dbReference type="AlphaFoldDB" id="A0A0J6YMT0"/>
<evidence type="ECO:0000256" key="7">
    <source>
        <dbReference type="ARBA" id="ARBA00023135"/>
    </source>
</evidence>
<reference evidence="13" key="1">
    <citation type="journal article" date="2010" name="Genome Res.">
        <title>Population genomic sequencing of Coccidioides fungi reveals recent hybridization and transposon control.</title>
        <authorList>
            <person name="Neafsey D.E."/>
            <person name="Barker B.M."/>
            <person name="Sharpton T.J."/>
            <person name="Stajich J.E."/>
            <person name="Park D.J."/>
            <person name="Whiston E."/>
            <person name="Hung C.-Y."/>
            <person name="McMahan C."/>
            <person name="White J."/>
            <person name="Sykes S."/>
            <person name="Heiman D."/>
            <person name="Young S."/>
            <person name="Zeng Q."/>
            <person name="Abouelleil A."/>
            <person name="Aftuck L."/>
            <person name="Bessette D."/>
            <person name="Brown A."/>
            <person name="FitzGerald M."/>
            <person name="Lui A."/>
            <person name="Macdonald J.P."/>
            <person name="Priest M."/>
            <person name="Orbach M.J."/>
            <person name="Galgiani J.N."/>
            <person name="Kirkland T.N."/>
            <person name="Cole G.T."/>
            <person name="Birren B.W."/>
            <person name="Henn M.R."/>
            <person name="Taylor J.W."/>
            <person name="Rounsley S.D."/>
        </authorList>
    </citation>
    <scope>NUCLEOTIDE SEQUENCE [LARGE SCALE GENOMIC DNA]</scope>
    <source>
        <strain evidence="13">RMSCC 2394</strain>
    </source>
</reference>
<keyword evidence="6" id="KW-0256">Endoplasmic reticulum</keyword>
<evidence type="ECO:0000256" key="2">
    <source>
        <dbReference type="ARBA" id="ARBA00004496"/>
    </source>
</evidence>
<feature type="compositionally biased region" description="Basic residues" evidence="10">
    <location>
        <begin position="642"/>
        <end position="651"/>
    </location>
</feature>
<dbReference type="Pfam" id="PF08492">
    <property type="entry name" value="SRP72"/>
    <property type="match status" value="1"/>
</dbReference>
<dbReference type="FunFam" id="1.25.40.10:FF:000512">
    <property type="entry name" value="Signal recognition particle subunit SRP72"/>
    <property type="match status" value="1"/>
</dbReference>
<comment type="similarity">
    <text evidence="3 9">Belongs to the SRP72 family.</text>
</comment>
<dbReference type="PANTHER" id="PTHR14094:SF9">
    <property type="entry name" value="SIGNAL RECOGNITION PARTICLE SUBUNIT SRP72"/>
    <property type="match status" value="1"/>
</dbReference>
<dbReference type="OrthoDB" id="5421607at2759"/>
<accession>A0A0J6YMT0</accession>
<name>A0A0J6YMT0_COCIT</name>
<comment type="subcellular location">
    <subcellularLocation>
        <location evidence="2 9">Cytoplasm</location>
    </subcellularLocation>
    <subcellularLocation>
        <location evidence="1">Endoplasmic reticulum</location>
    </subcellularLocation>
</comment>
<protein>
    <recommendedName>
        <fullName evidence="4 9">Signal recognition particle subunit SRP72</fullName>
    </recommendedName>
</protein>
<dbReference type="STRING" id="404692.A0A0J6YMT0"/>
<dbReference type="InterPro" id="IPR011990">
    <property type="entry name" value="TPR-like_helical_dom_sf"/>
</dbReference>
<organism evidence="12 13">
    <name type="scientific">Coccidioides immitis RMSCC 2394</name>
    <dbReference type="NCBI Taxonomy" id="404692"/>
    <lineage>
        <taxon>Eukaryota</taxon>
        <taxon>Fungi</taxon>
        <taxon>Dikarya</taxon>
        <taxon>Ascomycota</taxon>
        <taxon>Pezizomycotina</taxon>
        <taxon>Eurotiomycetes</taxon>
        <taxon>Eurotiomycetidae</taxon>
        <taxon>Onygenales</taxon>
        <taxon>Onygenaceae</taxon>
        <taxon>Coccidioides</taxon>
    </lineage>
</organism>
<sequence>MAALQSLSVLLQQSSIDDHDEIIKTCNAILKRSKTDLEARHVKTVALLKQDRFEEAIKVIEDGGDALQQRASLEWAYALYKTGKLDKAIEVAAASGRGRGAKHVEAQTAYRDERFQRAKDLYEELYRDQSASAQEHTDLRINMTAVDAQQRWAGHAKLAQGIKPGADDLEVFETTYNIACEYIATGELEKARQLLRRAKELCKSSEELSPEDKRAELLPIATQELYIALRQGKLEGVESLLEEINISEISEMSTKQIAQNNLILATHRDSNPYLQHKLFHETPQPADSDRLFRYQSGTLKQNSNTIELLVHKYDGVARSTSKVLSQQKSATLSKDVNSLSIFNVAAHTQNKGGRASIKQTLSLLEKRPQDVGLVLLATQLYIGEGNVSSAVSVLESFLKRLDESISESDQEVRYNPGLISVLVAIYKLQGRKRQVNIELAKAATYWRQRPRHEQPLSLLRAAASSLLQSHDFSNLRTAAEIFDAVHSIEPTDRIATAGYVASHAAFSPSKIQNETSTLTPIQNLISGVDVAILEAAGIPPICTETITASRKRKATEDKQKQAAPKKKRIRRSRLPKDYDPEKKPDPERWLPLRDRSTYRPKGKKGKQRAADRTQGGIVNEKGEESAAPTAGVVQQKSQGGGAKKKKGKGKR</sequence>
<feature type="compositionally biased region" description="Basic residues" evidence="10">
    <location>
        <begin position="598"/>
        <end position="607"/>
    </location>
</feature>
<evidence type="ECO:0000313" key="13">
    <source>
        <dbReference type="Proteomes" id="UP000054565"/>
    </source>
</evidence>
<keyword evidence="5 9" id="KW-0963">Cytoplasm</keyword>
<evidence type="ECO:0000256" key="8">
    <source>
        <dbReference type="ARBA" id="ARBA00023274"/>
    </source>
</evidence>
<dbReference type="InterPro" id="IPR026270">
    <property type="entry name" value="SRP72"/>
</dbReference>
<dbReference type="PANTHER" id="PTHR14094">
    <property type="entry name" value="SIGNAL RECOGNITION PARTICLE 72"/>
    <property type="match status" value="1"/>
</dbReference>
<evidence type="ECO:0000313" key="12">
    <source>
        <dbReference type="EMBL" id="KMP09986.1"/>
    </source>
</evidence>
<dbReference type="PIRSF" id="PIRSF038922">
    <property type="entry name" value="SRP72"/>
    <property type="match status" value="1"/>
</dbReference>
<dbReference type="Gene3D" id="1.25.40.10">
    <property type="entry name" value="Tetratricopeptide repeat domain"/>
    <property type="match status" value="1"/>
</dbReference>
<dbReference type="GO" id="GO:0008312">
    <property type="term" value="F:7S RNA binding"/>
    <property type="evidence" value="ECO:0007669"/>
    <property type="project" value="InterPro"/>
</dbReference>
<dbReference type="GO" id="GO:0043022">
    <property type="term" value="F:ribosome binding"/>
    <property type="evidence" value="ECO:0007669"/>
    <property type="project" value="TreeGrafter"/>
</dbReference>
<gene>
    <name evidence="12" type="ORF">CIRG_09219</name>
</gene>
<proteinExistence type="inferred from homology"/>
<evidence type="ECO:0000256" key="3">
    <source>
        <dbReference type="ARBA" id="ARBA00007676"/>
    </source>
</evidence>
<feature type="region of interest" description="Disordered" evidence="10">
    <location>
        <begin position="548"/>
        <end position="651"/>
    </location>
</feature>
<evidence type="ECO:0000256" key="5">
    <source>
        <dbReference type="ARBA" id="ARBA00022490"/>
    </source>
</evidence>
<dbReference type="EMBL" id="DS028100">
    <property type="protein sequence ID" value="KMP09986.1"/>
    <property type="molecule type" value="Genomic_DNA"/>
</dbReference>
<dbReference type="SUPFAM" id="SSF48452">
    <property type="entry name" value="TPR-like"/>
    <property type="match status" value="2"/>
</dbReference>
<keyword evidence="8 9" id="KW-0687">Ribonucleoprotein</keyword>
<dbReference type="InterPro" id="IPR031545">
    <property type="entry name" value="SRP72_TPR-like"/>
</dbReference>
<dbReference type="GO" id="GO:0005783">
    <property type="term" value="C:endoplasmic reticulum"/>
    <property type="evidence" value="ECO:0007669"/>
    <property type="project" value="UniProtKB-SubCell"/>
</dbReference>
<dbReference type="GO" id="GO:0005786">
    <property type="term" value="C:signal recognition particle, endoplasmic reticulum targeting"/>
    <property type="evidence" value="ECO:0007669"/>
    <property type="project" value="UniProtKB-UniRule"/>
</dbReference>
<comment type="function">
    <text evidence="9">Component of the signal recognition particle (SRP) complex, a ribonucleoprotein complex that mediates the cotranslational targeting of secretory and membrane proteins to the endoplasmic reticulum (ER).</text>
</comment>
<keyword evidence="7 9" id="KW-0733">Signal recognition particle</keyword>
<evidence type="ECO:0000256" key="10">
    <source>
        <dbReference type="SAM" id="MobiDB-lite"/>
    </source>
</evidence>
<feature type="compositionally biased region" description="Basic and acidic residues" evidence="10">
    <location>
        <begin position="574"/>
        <end position="597"/>
    </location>
</feature>
<feature type="domain" description="Signal recognition particle SRP72 subunit RNA-binding" evidence="11">
    <location>
        <begin position="552"/>
        <end position="600"/>
    </location>
</feature>
<evidence type="ECO:0000256" key="6">
    <source>
        <dbReference type="ARBA" id="ARBA00022824"/>
    </source>
</evidence>
<evidence type="ECO:0000256" key="4">
    <source>
        <dbReference type="ARBA" id="ARBA00018350"/>
    </source>
</evidence>
<evidence type="ECO:0000256" key="9">
    <source>
        <dbReference type="PIRNR" id="PIRNR038922"/>
    </source>
</evidence>
<dbReference type="GO" id="GO:0006614">
    <property type="term" value="P:SRP-dependent cotranslational protein targeting to membrane"/>
    <property type="evidence" value="ECO:0007669"/>
    <property type="project" value="UniProtKB-UniRule"/>
</dbReference>
<feature type="compositionally biased region" description="Basic residues" evidence="10">
    <location>
        <begin position="563"/>
        <end position="573"/>
    </location>
</feature>
<dbReference type="InterPro" id="IPR013699">
    <property type="entry name" value="Signal_recog_part_SRP72_RNA-bd"/>
</dbReference>